<feature type="region of interest" description="Disordered" evidence="1">
    <location>
        <begin position="200"/>
        <end position="279"/>
    </location>
</feature>
<comment type="caution">
    <text evidence="2">The sequence shown here is derived from an EMBL/GenBank/DDBJ whole genome shotgun (WGS) entry which is preliminary data.</text>
</comment>
<reference evidence="2 3" key="1">
    <citation type="submission" date="2023-10" db="EMBL/GenBank/DDBJ databases">
        <title>Genome-Wide Identification Analysis in wild type Solanum Pinnatisectum Reveals Some Genes Defensing Phytophthora Infestans.</title>
        <authorList>
            <person name="Sun C."/>
        </authorList>
    </citation>
    <scope>NUCLEOTIDE SEQUENCE [LARGE SCALE GENOMIC DNA]</scope>
    <source>
        <strain evidence="2">LQN</strain>
        <tissue evidence="2">Leaf</tissue>
    </source>
</reference>
<sequence length="352" mass="39157">MSQSPSSSKKMLEIDPVAFYTFSNASSPSKMLTISTVNIGETSPLNPQSPLDLHNPAPELGPYLPKNKLSESNILATSGSLVVESLTQMRGGILSEKGEQFVDNLLGVSQPMLDQTPEFGVYPLSNSTDTDEDTRPFRWIVQNKMVPIPTKEKEKVIEETPKRRPFTRSDSKKLMGDAMKLGNVLFKIPDTDVVDVSIEDSEHEGVEKGSEEKGEKQVKKPSKRYSQGKGKSKASVAKRIVSKKGKNKRKRETTPAIKPAPGTGHGPMGNEDDHGESKQSIVNNLRLKKVLEGRVFDPDIITKHGMNSLYDIVEIQSWTHLFQTKSPVLHEEEVREFYYNIEFEKDGSLNTG</sequence>
<evidence type="ECO:0000313" key="2">
    <source>
        <dbReference type="EMBL" id="KAK4730166.1"/>
    </source>
</evidence>
<feature type="compositionally biased region" description="Basic and acidic residues" evidence="1">
    <location>
        <begin position="203"/>
        <end position="218"/>
    </location>
</feature>
<dbReference type="EMBL" id="JAWPEI010000004">
    <property type="protein sequence ID" value="KAK4730166.1"/>
    <property type="molecule type" value="Genomic_DNA"/>
</dbReference>
<name>A0AAV9LWN5_9SOLN</name>
<accession>A0AAV9LWN5</accession>
<gene>
    <name evidence="2" type="ORF">R3W88_023154</name>
</gene>
<feature type="compositionally biased region" description="Basic residues" evidence="1">
    <location>
        <begin position="240"/>
        <end position="251"/>
    </location>
</feature>
<proteinExistence type="predicted"/>
<protein>
    <submittedName>
        <fullName evidence="2">Uncharacterized protein</fullName>
    </submittedName>
</protein>
<dbReference type="Proteomes" id="UP001311915">
    <property type="component" value="Unassembled WGS sequence"/>
</dbReference>
<evidence type="ECO:0000313" key="3">
    <source>
        <dbReference type="Proteomes" id="UP001311915"/>
    </source>
</evidence>
<keyword evidence="3" id="KW-1185">Reference proteome</keyword>
<dbReference type="AlphaFoldDB" id="A0AAV9LWN5"/>
<evidence type="ECO:0000256" key="1">
    <source>
        <dbReference type="SAM" id="MobiDB-lite"/>
    </source>
</evidence>
<organism evidence="2 3">
    <name type="scientific">Solanum pinnatisectum</name>
    <name type="common">tansyleaf nightshade</name>
    <dbReference type="NCBI Taxonomy" id="50273"/>
    <lineage>
        <taxon>Eukaryota</taxon>
        <taxon>Viridiplantae</taxon>
        <taxon>Streptophyta</taxon>
        <taxon>Embryophyta</taxon>
        <taxon>Tracheophyta</taxon>
        <taxon>Spermatophyta</taxon>
        <taxon>Magnoliopsida</taxon>
        <taxon>eudicotyledons</taxon>
        <taxon>Gunneridae</taxon>
        <taxon>Pentapetalae</taxon>
        <taxon>asterids</taxon>
        <taxon>lamiids</taxon>
        <taxon>Solanales</taxon>
        <taxon>Solanaceae</taxon>
        <taxon>Solanoideae</taxon>
        <taxon>Solaneae</taxon>
        <taxon>Solanum</taxon>
    </lineage>
</organism>